<dbReference type="Pfam" id="PF00294">
    <property type="entry name" value="PfkB"/>
    <property type="match status" value="1"/>
</dbReference>
<dbReference type="AlphaFoldDB" id="A0A0P1HIR8"/>
<keyword evidence="3" id="KW-0547">Nucleotide-binding</keyword>
<evidence type="ECO:0000256" key="4">
    <source>
        <dbReference type="ARBA" id="ARBA00022777"/>
    </source>
</evidence>
<dbReference type="InterPro" id="IPR011611">
    <property type="entry name" value="PfkB_dom"/>
</dbReference>
<feature type="domain" description="Carbohydrate kinase PfkB" evidence="7">
    <location>
        <begin position="10"/>
        <end position="296"/>
    </location>
</feature>
<proteinExistence type="inferred from homology"/>
<evidence type="ECO:0000256" key="5">
    <source>
        <dbReference type="ARBA" id="ARBA00022840"/>
    </source>
</evidence>
<dbReference type="NCBIfam" id="TIGR03168">
    <property type="entry name" value="1-PFK"/>
    <property type="match status" value="1"/>
</dbReference>
<gene>
    <name evidence="8" type="primary">pfkB</name>
    <name evidence="8" type="ORF">PHA8399_00395</name>
</gene>
<evidence type="ECO:0000256" key="6">
    <source>
        <dbReference type="PIRNR" id="PIRNR000535"/>
    </source>
</evidence>
<evidence type="ECO:0000313" key="8">
    <source>
        <dbReference type="EMBL" id="CUH98281.1"/>
    </source>
</evidence>
<dbReference type="Proteomes" id="UP000051326">
    <property type="component" value="Unassembled WGS sequence"/>
</dbReference>
<dbReference type="PANTHER" id="PTHR46566:SF2">
    <property type="entry name" value="ATP-DEPENDENT 6-PHOSPHOFRUCTOKINASE ISOZYME 2"/>
    <property type="match status" value="1"/>
</dbReference>
<dbReference type="InterPro" id="IPR017583">
    <property type="entry name" value="Tagatose/fructose_Pkinase"/>
</dbReference>
<keyword evidence="4 8" id="KW-0418">Kinase</keyword>
<keyword evidence="2 6" id="KW-0808">Transferase</keyword>
<dbReference type="InterPro" id="IPR029056">
    <property type="entry name" value="Ribokinase-like"/>
</dbReference>
<dbReference type="GO" id="GO:0005524">
    <property type="term" value="F:ATP binding"/>
    <property type="evidence" value="ECO:0007669"/>
    <property type="project" value="UniProtKB-KW"/>
</dbReference>
<dbReference type="PANTHER" id="PTHR46566">
    <property type="entry name" value="1-PHOSPHOFRUCTOKINASE-RELATED"/>
    <property type="match status" value="1"/>
</dbReference>
<organism evidence="8 9">
    <name type="scientific">Leisingera aquaemixtae</name>
    <dbReference type="NCBI Taxonomy" id="1396826"/>
    <lineage>
        <taxon>Bacteria</taxon>
        <taxon>Pseudomonadati</taxon>
        <taxon>Pseudomonadota</taxon>
        <taxon>Alphaproteobacteria</taxon>
        <taxon>Rhodobacterales</taxon>
        <taxon>Roseobacteraceae</taxon>
        <taxon>Leisingera</taxon>
    </lineage>
</organism>
<dbReference type="STRING" id="1396826.PHA8399_00395"/>
<comment type="similarity">
    <text evidence="1 6">Belongs to the carbohydrate kinase PfkB family.</text>
</comment>
<dbReference type="GO" id="GO:0005829">
    <property type="term" value="C:cytosol"/>
    <property type="evidence" value="ECO:0007669"/>
    <property type="project" value="TreeGrafter"/>
</dbReference>
<dbReference type="SUPFAM" id="SSF53613">
    <property type="entry name" value="Ribokinase-like"/>
    <property type="match status" value="1"/>
</dbReference>
<dbReference type="PIRSF" id="PIRSF000535">
    <property type="entry name" value="1PFK/6PFK/LacC"/>
    <property type="match status" value="1"/>
</dbReference>
<keyword evidence="5" id="KW-0067">ATP-binding</keyword>
<dbReference type="EMBL" id="CYSR01000004">
    <property type="protein sequence ID" value="CUH98281.1"/>
    <property type="molecule type" value="Genomic_DNA"/>
</dbReference>
<evidence type="ECO:0000313" key="9">
    <source>
        <dbReference type="Proteomes" id="UP000051326"/>
    </source>
</evidence>
<dbReference type="CDD" id="cd01164">
    <property type="entry name" value="FruK_PfkB_like"/>
    <property type="match status" value="1"/>
</dbReference>
<dbReference type="RefSeq" id="WP_058284533.1">
    <property type="nucleotide sequence ID" value="NZ_CYSR01000004.1"/>
</dbReference>
<dbReference type="Gene3D" id="3.40.1190.20">
    <property type="match status" value="1"/>
</dbReference>
<accession>A0A0P1HIR8</accession>
<dbReference type="GO" id="GO:0003872">
    <property type="term" value="F:6-phosphofructokinase activity"/>
    <property type="evidence" value="ECO:0007669"/>
    <property type="project" value="TreeGrafter"/>
</dbReference>
<sequence>MSRILTITLNPAVDLATSIERVVAGPKLYCKAPRVDPGGGGVNAARAIRRLGGEVTALVAVGGAMGEQLLQLLVAEDVLALAVHVPGETRQSFAVSDETTGEQYRFSVPGETMTAEDGARLLSAIAQAAPRGGYVVLSGGVTPGLADNFPQQVLTAIVPRTGKLVVDTSKAALAHLLASPRQPVHVLRLDQREAEQAAGHPLASVADSLAFAQELIARGVAQIVVGGRGAEGSVLATGEHRFFCRAPHVAVQSKIGAGDAFTGALTLALSRGAALDQALRWGVAAASATVGTEGTALFERGAVEALLPQCEVQAV</sequence>
<reference evidence="8 9" key="1">
    <citation type="submission" date="2015-09" db="EMBL/GenBank/DDBJ databases">
        <authorList>
            <consortium name="Swine Surveillance"/>
        </authorList>
    </citation>
    <scope>NUCLEOTIDE SEQUENCE [LARGE SCALE GENOMIC DNA]</scope>
    <source>
        <strain evidence="8 9">CECT 8399</strain>
    </source>
</reference>
<evidence type="ECO:0000256" key="2">
    <source>
        <dbReference type="ARBA" id="ARBA00022679"/>
    </source>
</evidence>
<evidence type="ECO:0000259" key="7">
    <source>
        <dbReference type="Pfam" id="PF00294"/>
    </source>
</evidence>
<evidence type="ECO:0000256" key="1">
    <source>
        <dbReference type="ARBA" id="ARBA00010688"/>
    </source>
</evidence>
<protein>
    <recommendedName>
        <fullName evidence="6">Phosphofructokinase</fullName>
    </recommendedName>
</protein>
<name>A0A0P1HIR8_9RHOB</name>
<evidence type="ECO:0000256" key="3">
    <source>
        <dbReference type="ARBA" id="ARBA00022741"/>
    </source>
</evidence>